<accession>A0A1G9MU44</accession>
<evidence type="ECO:0000256" key="5">
    <source>
        <dbReference type="ARBA" id="ARBA00022840"/>
    </source>
</evidence>
<dbReference type="PANTHER" id="PTHR46566:SF5">
    <property type="entry name" value="1-PHOSPHOFRUCTOKINASE"/>
    <property type="match status" value="1"/>
</dbReference>
<sequence>MIVTFTPNPSIDATLELDSLEVGGVNRALRACREAGGKGINVARACAQAGQPTLAIAPCGPTDPFTLLCRTADVPLKTVPIDGTVRTNTTLSERGGRTTKINETGPLLGSADVARITDTVISTMAEGGADAVVMAGSLPPGAPLDWYATLARQIRKACPGAVVAIDTSDKPLVALSAHLADAAPDVMKPNAFELAQLTDSGTTGRELEQQAARGDYAEISAHAETLRSAGVKEVVVTLGAAGAVLVTGSGAWAATAPPAAAQSTVGAGDSALAGYIMARVAGEAPAECLRRSVAYGSAAAAKPATGIPSPAEIDLAHTDVFPLSTSEKD</sequence>
<dbReference type="RefSeq" id="WP_092148867.1">
    <property type="nucleotide sequence ID" value="NZ_LT629700.1"/>
</dbReference>
<dbReference type="NCBIfam" id="TIGR03168">
    <property type="entry name" value="1-PFK"/>
    <property type="match status" value="1"/>
</dbReference>
<organism evidence="8 9">
    <name type="scientific">Corynebacterium mycetoides</name>
    <dbReference type="NCBI Taxonomy" id="38302"/>
    <lineage>
        <taxon>Bacteria</taxon>
        <taxon>Bacillati</taxon>
        <taxon>Actinomycetota</taxon>
        <taxon>Actinomycetes</taxon>
        <taxon>Mycobacteriales</taxon>
        <taxon>Corynebacteriaceae</taxon>
        <taxon>Corynebacterium</taxon>
    </lineage>
</organism>
<keyword evidence="4 8" id="KW-0418">Kinase</keyword>
<keyword evidence="2 6" id="KW-0808">Transferase</keyword>
<evidence type="ECO:0000313" key="8">
    <source>
        <dbReference type="EMBL" id="SDL77531.1"/>
    </source>
</evidence>
<dbReference type="CDD" id="cd01164">
    <property type="entry name" value="FruK_PfkB_like"/>
    <property type="match status" value="1"/>
</dbReference>
<reference evidence="9" key="1">
    <citation type="submission" date="2016-10" db="EMBL/GenBank/DDBJ databases">
        <authorList>
            <person name="Varghese N."/>
            <person name="Submissions S."/>
        </authorList>
    </citation>
    <scope>NUCLEOTIDE SEQUENCE [LARGE SCALE GENOMIC DNA]</scope>
    <source>
        <strain evidence="9">DSM 20632</strain>
    </source>
</reference>
<dbReference type="AlphaFoldDB" id="A0A1G9MU44"/>
<dbReference type="PROSITE" id="PS00584">
    <property type="entry name" value="PFKB_KINASES_2"/>
    <property type="match status" value="1"/>
</dbReference>
<name>A0A1G9MU44_9CORY</name>
<evidence type="ECO:0000256" key="6">
    <source>
        <dbReference type="PIRNR" id="PIRNR000535"/>
    </source>
</evidence>
<dbReference type="Proteomes" id="UP000199350">
    <property type="component" value="Chromosome I"/>
</dbReference>
<evidence type="ECO:0000256" key="2">
    <source>
        <dbReference type="ARBA" id="ARBA00022679"/>
    </source>
</evidence>
<dbReference type="PANTHER" id="PTHR46566">
    <property type="entry name" value="1-PHOSPHOFRUCTOKINASE-RELATED"/>
    <property type="match status" value="1"/>
</dbReference>
<evidence type="ECO:0000256" key="4">
    <source>
        <dbReference type="ARBA" id="ARBA00022777"/>
    </source>
</evidence>
<dbReference type="InterPro" id="IPR011611">
    <property type="entry name" value="PfkB_dom"/>
</dbReference>
<dbReference type="InterPro" id="IPR002173">
    <property type="entry name" value="Carboh/pur_kinase_PfkB_CS"/>
</dbReference>
<dbReference type="OrthoDB" id="9801219at2"/>
<evidence type="ECO:0000256" key="1">
    <source>
        <dbReference type="ARBA" id="ARBA00010688"/>
    </source>
</evidence>
<dbReference type="InterPro" id="IPR017583">
    <property type="entry name" value="Tagatose/fructose_Pkinase"/>
</dbReference>
<evidence type="ECO:0000313" key="9">
    <source>
        <dbReference type="Proteomes" id="UP000199350"/>
    </source>
</evidence>
<keyword evidence="9" id="KW-1185">Reference proteome</keyword>
<evidence type="ECO:0000259" key="7">
    <source>
        <dbReference type="Pfam" id="PF00294"/>
    </source>
</evidence>
<keyword evidence="3" id="KW-0547">Nucleotide-binding</keyword>
<dbReference type="STRING" id="38302.SAMN04488535_0742"/>
<keyword evidence="5" id="KW-0067">ATP-binding</keyword>
<dbReference type="Gene3D" id="3.40.1190.20">
    <property type="match status" value="1"/>
</dbReference>
<gene>
    <name evidence="8" type="ORF">SAMN04488535_0742</name>
</gene>
<comment type="similarity">
    <text evidence="1">Belongs to the carbohydrate kinase PfkB family.</text>
</comment>
<protein>
    <submittedName>
        <fullName evidence="8">1-phosphofructokinase</fullName>
    </submittedName>
</protein>
<dbReference type="GO" id="GO:0005524">
    <property type="term" value="F:ATP binding"/>
    <property type="evidence" value="ECO:0007669"/>
    <property type="project" value="UniProtKB-KW"/>
</dbReference>
<dbReference type="GO" id="GO:0008443">
    <property type="term" value="F:phosphofructokinase activity"/>
    <property type="evidence" value="ECO:0007669"/>
    <property type="project" value="TreeGrafter"/>
</dbReference>
<dbReference type="GO" id="GO:0005829">
    <property type="term" value="C:cytosol"/>
    <property type="evidence" value="ECO:0007669"/>
    <property type="project" value="TreeGrafter"/>
</dbReference>
<dbReference type="InterPro" id="IPR029056">
    <property type="entry name" value="Ribokinase-like"/>
</dbReference>
<dbReference type="SUPFAM" id="SSF53613">
    <property type="entry name" value="Ribokinase-like"/>
    <property type="match status" value="1"/>
</dbReference>
<feature type="domain" description="Carbohydrate kinase PfkB" evidence="7">
    <location>
        <begin position="9"/>
        <end position="311"/>
    </location>
</feature>
<dbReference type="PIRSF" id="PIRSF000535">
    <property type="entry name" value="1PFK/6PFK/LacC"/>
    <property type="match status" value="1"/>
</dbReference>
<proteinExistence type="inferred from homology"/>
<evidence type="ECO:0000256" key="3">
    <source>
        <dbReference type="ARBA" id="ARBA00022741"/>
    </source>
</evidence>
<dbReference type="EMBL" id="LT629700">
    <property type="protein sequence ID" value="SDL77531.1"/>
    <property type="molecule type" value="Genomic_DNA"/>
</dbReference>
<dbReference type="Pfam" id="PF00294">
    <property type="entry name" value="PfkB"/>
    <property type="match status" value="1"/>
</dbReference>